<evidence type="ECO:0000313" key="3">
    <source>
        <dbReference type="EMBL" id="GAA3508282.1"/>
    </source>
</evidence>
<gene>
    <name evidence="3" type="ORF">GCM10022393_18940</name>
</gene>
<dbReference type="Gene3D" id="1.10.10.1110">
    <property type="entry name" value="Methyltransferase PG1098, N-terminal domain"/>
    <property type="match status" value="1"/>
</dbReference>
<dbReference type="Pfam" id="PF18096">
    <property type="entry name" value="Thump_like"/>
    <property type="match status" value="1"/>
</dbReference>
<dbReference type="SUPFAM" id="SSF53335">
    <property type="entry name" value="S-adenosyl-L-methionine-dependent methyltransferases"/>
    <property type="match status" value="1"/>
</dbReference>
<comment type="caution">
    <text evidence="3">The sequence shown here is derived from an EMBL/GenBank/DDBJ whole genome shotgun (WGS) entry which is preliminary data.</text>
</comment>
<dbReference type="InterPro" id="IPR029063">
    <property type="entry name" value="SAM-dependent_MTases_sf"/>
</dbReference>
<dbReference type="InterPro" id="IPR054168">
    <property type="entry name" value="PG_1098_Fer"/>
</dbReference>
<reference evidence="4" key="1">
    <citation type="journal article" date="2019" name="Int. J. Syst. Evol. Microbiol.">
        <title>The Global Catalogue of Microorganisms (GCM) 10K type strain sequencing project: providing services to taxonomists for standard genome sequencing and annotation.</title>
        <authorList>
            <consortium name="The Broad Institute Genomics Platform"/>
            <consortium name="The Broad Institute Genome Sequencing Center for Infectious Disease"/>
            <person name="Wu L."/>
            <person name="Ma J."/>
        </authorList>
    </citation>
    <scope>NUCLEOTIDE SEQUENCE [LARGE SCALE GENOMIC DNA]</scope>
    <source>
        <strain evidence="4">JCM 17106</strain>
    </source>
</reference>
<evidence type="ECO:0008006" key="5">
    <source>
        <dbReference type="Google" id="ProtNLM"/>
    </source>
</evidence>
<evidence type="ECO:0000259" key="2">
    <source>
        <dbReference type="Pfam" id="PF22013"/>
    </source>
</evidence>
<dbReference type="Proteomes" id="UP001500459">
    <property type="component" value="Unassembled WGS sequence"/>
</dbReference>
<evidence type="ECO:0000313" key="4">
    <source>
        <dbReference type="Proteomes" id="UP001500459"/>
    </source>
</evidence>
<keyword evidence="4" id="KW-1185">Reference proteome</keyword>
<dbReference type="InterPro" id="IPR041497">
    <property type="entry name" value="Thump-like"/>
</dbReference>
<feature type="domain" description="PG-1098 ferredoxin-like" evidence="2">
    <location>
        <begin position="280"/>
        <end position="322"/>
    </location>
</feature>
<evidence type="ECO:0000259" key="1">
    <source>
        <dbReference type="Pfam" id="PF18096"/>
    </source>
</evidence>
<sequence length="393" mass="44853">MNLKIVHKYIQNFIIEKSKSNVDINTLILSGSPFTEITIQELAQQINGRRKAKDKLPLWYQTKNIYYPPILNLEQTSSEATALYKSELVSGERLIDLTGGFGIDDYYFSKKVAQVIHCELNAELSAIVAYNFKILQAENIEVVTQDGLEILTQQKTIDWIYIDPSRRHDSKGKVFFLEDCLPNVPKHLKVLFSKSNNILLKTSPLLDINAGIQSLQYVKEIHIVALHNEVKELLWVLEKDTNQPTKIHCVNLIKGVRDVFSFFLQEESLINPKFSLPKKYIYEPNAAILKSGGFLSVAKEYGLSKLHINSHLYTSDEVIDFPGRCFTIQTIMPYQKKLLKKANITKANITTRNFPESVASIRKKFKIKDGGQIYLFFTTNSSNEKVVLVCSKV</sequence>
<accession>A0ABP6ULS9</accession>
<dbReference type="CDD" id="cd02440">
    <property type="entry name" value="AdoMet_MTases"/>
    <property type="match status" value="1"/>
</dbReference>
<feature type="domain" description="THUMP-like" evidence="1">
    <location>
        <begin position="323"/>
        <end position="392"/>
    </location>
</feature>
<protein>
    <recommendedName>
        <fullName evidence="5">THUMP-like domain-containing protein</fullName>
    </recommendedName>
</protein>
<dbReference type="Gene3D" id="3.40.50.150">
    <property type="entry name" value="Vaccinia Virus protein VP39"/>
    <property type="match status" value="1"/>
</dbReference>
<dbReference type="EMBL" id="BAABCW010000006">
    <property type="protein sequence ID" value="GAA3508282.1"/>
    <property type="molecule type" value="Genomic_DNA"/>
</dbReference>
<organism evidence="3 4">
    <name type="scientific">Aquimarina addita</name>
    <dbReference type="NCBI Taxonomy" id="870485"/>
    <lineage>
        <taxon>Bacteria</taxon>
        <taxon>Pseudomonadati</taxon>
        <taxon>Bacteroidota</taxon>
        <taxon>Flavobacteriia</taxon>
        <taxon>Flavobacteriales</taxon>
        <taxon>Flavobacteriaceae</taxon>
        <taxon>Aquimarina</taxon>
    </lineage>
</organism>
<dbReference type="RefSeq" id="WP_344926797.1">
    <property type="nucleotide sequence ID" value="NZ_BAABCW010000006.1"/>
</dbReference>
<name>A0ABP6ULS9_9FLAO</name>
<proteinExistence type="predicted"/>
<dbReference type="Pfam" id="PF22013">
    <property type="entry name" value="PG_1098_Fer"/>
    <property type="match status" value="1"/>
</dbReference>